<keyword evidence="2" id="KW-1185">Reference proteome</keyword>
<dbReference type="EMBL" id="AWWV01011487">
    <property type="protein sequence ID" value="OMO72091.1"/>
    <property type="molecule type" value="Genomic_DNA"/>
</dbReference>
<feature type="non-terminal residue" evidence="1">
    <location>
        <position position="1"/>
    </location>
</feature>
<evidence type="ECO:0000313" key="2">
    <source>
        <dbReference type="Proteomes" id="UP000188268"/>
    </source>
</evidence>
<comment type="caution">
    <text evidence="1">The sequence shown here is derived from an EMBL/GenBank/DDBJ whole genome shotgun (WGS) entry which is preliminary data.</text>
</comment>
<reference evidence="1 2" key="1">
    <citation type="submission" date="2013-09" db="EMBL/GenBank/DDBJ databases">
        <title>Corchorus capsularis genome sequencing.</title>
        <authorList>
            <person name="Alam M."/>
            <person name="Haque M.S."/>
            <person name="Islam M.S."/>
            <person name="Emdad E.M."/>
            <person name="Islam M.M."/>
            <person name="Ahmed B."/>
            <person name="Halim A."/>
            <person name="Hossen Q.M.M."/>
            <person name="Hossain M.Z."/>
            <person name="Ahmed R."/>
            <person name="Khan M.M."/>
            <person name="Islam R."/>
            <person name="Rashid M.M."/>
            <person name="Khan S.A."/>
            <person name="Rahman M.S."/>
            <person name="Alam M."/>
        </authorList>
    </citation>
    <scope>NUCLEOTIDE SEQUENCE [LARGE SCALE GENOMIC DNA]</scope>
    <source>
        <strain evidence="2">cv. CVL-1</strain>
        <tissue evidence="1">Whole seedling</tissue>
    </source>
</reference>
<evidence type="ECO:0000313" key="1">
    <source>
        <dbReference type="EMBL" id="OMO72091.1"/>
    </source>
</evidence>
<protein>
    <submittedName>
        <fullName evidence="1">Uncharacterized protein</fullName>
    </submittedName>
</protein>
<name>A0A1R3HPK8_COCAP</name>
<gene>
    <name evidence="1" type="ORF">CCACVL1_17950</name>
</gene>
<dbReference type="AlphaFoldDB" id="A0A1R3HPK8"/>
<proteinExistence type="predicted"/>
<sequence>VSANVIHRQEIKESEDVHLSFTSDGYQPTSPFLFDILNKNRT</sequence>
<dbReference type="Proteomes" id="UP000188268">
    <property type="component" value="Unassembled WGS sequence"/>
</dbReference>
<accession>A0A1R3HPK8</accession>
<dbReference type="Gramene" id="OMO72091">
    <property type="protein sequence ID" value="OMO72091"/>
    <property type="gene ID" value="CCACVL1_17950"/>
</dbReference>
<organism evidence="1 2">
    <name type="scientific">Corchorus capsularis</name>
    <name type="common">Jute</name>
    <dbReference type="NCBI Taxonomy" id="210143"/>
    <lineage>
        <taxon>Eukaryota</taxon>
        <taxon>Viridiplantae</taxon>
        <taxon>Streptophyta</taxon>
        <taxon>Embryophyta</taxon>
        <taxon>Tracheophyta</taxon>
        <taxon>Spermatophyta</taxon>
        <taxon>Magnoliopsida</taxon>
        <taxon>eudicotyledons</taxon>
        <taxon>Gunneridae</taxon>
        <taxon>Pentapetalae</taxon>
        <taxon>rosids</taxon>
        <taxon>malvids</taxon>
        <taxon>Malvales</taxon>
        <taxon>Malvaceae</taxon>
        <taxon>Grewioideae</taxon>
        <taxon>Apeibeae</taxon>
        <taxon>Corchorus</taxon>
    </lineage>
</organism>